<dbReference type="OrthoDB" id="5392974at2759"/>
<keyword evidence="4" id="KW-1185">Reference proteome</keyword>
<sequence length="437" mass="49074">MIETLPWPRKDAKTGAHVAEIIQDLTENSRSLFVPPYSSELDIEVAELSSREPAYGWGHLLITRDGMMSVLLSLDASPIICRYLKAFGRKDFPRDEGFAGFDSDITLDSSGTLVSFELCYMLKYVDRREDATPGTNPWSIRHALIHQKCDVESKRASNILVRLPERVKDSLGDLVKEDDGMKGLAGDWTWLHIACFSSVDHDLRLFINYLDEEITKVFDRVIMSGVEPTKLNEFDSVEQTSKDLKTLQYLLDQSRRLINVIELNVETIKCLQNEAHGLGAISSLESPHRPSVEVLSGLLEKAQKEHRFSLKNASAVLERAKATSEQLRDTASLRNSEISRMNAEMANLNTKATAKLAEQSSRETHVVKTLTVLALIFVPASFVADFLQMGFVTMASEEPMRWVATADLKIYATLAIPLIAVTMLIYACVEMMQRKTK</sequence>
<feature type="domain" description="CorA-like transporter" evidence="2">
    <location>
        <begin position="59"/>
        <end position="179"/>
    </location>
</feature>
<organism evidence="3 4">
    <name type="scientific">Fusarium solani</name>
    <name type="common">Filamentous fungus</name>
    <dbReference type="NCBI Taxonomy" id="169388"/>
    <lineage>
        <taxon>Eukaryota</taxon>
        <taxon>Fungi</taxon>
        <taxon>Dikarya</taxon>
        <taxon>Ascomycota</taxon>
        <taxon>Pezizomycotina</taxon>
        <taxon>Sordariomycetes</taxon>
        <taxon>Hypocreomycetidae</taxon>
        <taxon>Hypocreales</taxon>
        <taxon>Nectriaceae</taxon>
        <taxon>Fusarium</taxon>
        <taxon>Fusarium solani species complex</taxon>
    </lineage>
</organism>
<dbReference type="Pfam" id="PF26616">
    <property type="entry name" value="CorA-like"/>
    <property type="match status" value="1"/>
</dbReference>
<proteinExistence type="predicted"/>
<comment type="caution">
    <text evidence="3">The sequence shown here is derived from an EMBL/GenBank/DDBJ whole genome shotgun (WGS) entry which is preliminary data.</text>
</comment>
<dbReference type="Proteomes" id="UP000736672">
    <property type="component" value="Unassembled WGS sequence"/>
</dbReference>
<keyword evidence="1" id="KW-0812">Transmembrane</keyword>
<feature type="transmembrane region" description="Helical" evidence="1">
    <location>
        <begin position="370"/>
        <end position="390"/>
    </location>
</feature>
<evidence type="ECO:0000256" key="1">
    <source>
        <dbReference type="SAM" id="Phobius"/>
    </source>
</evidence>
<dbReference type="Gene3D" id="1.20.58.340">
    <property type="entry name" value="Magnesium transport protein CorA, transmembrane region"/>
    <property type="match status" value="1"/>
</dbReference>
<feature type="transmembrane region" description="Helical" evidence="1">
    <location>
        <begin position="410"/>
        <end position="429"/>
    </location>
</feature>
<accession>A0A9P9KUL4</accession>
<reference evidence="3" key="1">
    <citation type="journal article" date="2021" name="Nat. Commun.">
        <title>Genetic determinants of endophytism in the Arabidopsis root mycobiome.</title>
        <authorList>
            <person name="Mesny F."/>
            <person name="Miyauchi S."/>
            <person name="Thiergart T."/>
            <person name="Pickel B."/>
            <person name="Atanasova L."/>
            <person name="Karlsson M."/>
            <person name="Huettel B."/>
            <person name="Barry K.W."/>
            <person name="Haridas S."/>
            <person name="Chen C."/>
            <person name="Bauer D."/>
            <person name="Andreopoulos W."/>
            <person name="Pangilinan J."/>
            <person name="LaButti K."/>
            <person name="Riley R."/>
            <person name="Lipzen A."/>
            <person name="Clum A."/>
            <person name="Drula E."/>
            <person name="Henrissat B."/>
            <person name="Kohler A."/>
            <person name="Grigoriev I.V."/>
            <person name="Martin F.M."/>
            <person name="Hacquard S."/>
        </authorList>
    </citation>
    <scope>NUCLEOTIDE SEQUENCE</scope>
    <source>
        <strain evidence="3">FSSC 5 MPI-SDFR-AT-0091</strain>
    </source>
</reference>
<dbReference type="InterPro" id="IPR058257">
    <property type="entry name" value="CorA-like_dom"/>
</dbReference>
<gene>
    <name evidence="3" type="ORF">B0J15DRAFT_510636</name>
</gene>
<dbReference type="EMBL" id="JAGTJS010000005">
    <property type="protein sequence ID" value="KAH7268873.1"/>
    <property type="molecule type" value="Genomic_DNA"/>
</dbReference>
<name>A0A9P9KUL4_FUSSL</name>
<evidence type="ECO:0000313" key="4">
    <source>
        <dbReference type="Proteomes" id="UP000736672"/>
    </source>
</evidence>
<dbReference type="AlphaFoldDB" id="A0A9P9KUL4"/>
<protein>
    <recommendedName>
        <fullName evidence="2">CorA-like transporter domain-containing protein</fullName>
    </recommendedName>
</protein>
<keyword evidence="1" id="KW-0472">Membrane</keyword>
<keyword evidence="1" id="KW-1133">Transmembrane helix</keyword>
<evidence type="ECO:0000259" key="2">
    <source>
        <dbReference type="Pfam" id="PF26616"/>
    </source>
</evidence>
<evidence type="ECO:0000313" key="3">
    <source>
        <dbReference type="EMBL" id="KAH7268873.1"/>
    </source>
</evidence>